<sequence>MRMAGVFSDLLEFALPQRCPGCGAAAESERLLCDACRDRIPPFAGALCARCLALGRDPTPCVRHAGFAVRAPWLYDERAALLVHALKYAERPGLAAALGEVMARALPPGYRPDLVIPVPLHRVRRRERGYNQAALLAASLAAAIGAPMIEDALTRVRPTAAQARLGPAARRANMAGAFRLAHPDAWAGRTVLVIDDVLTTGATLEACLATLRAGATPPQRRPADASALVLAWAQ</sequence>
<comment type="caution">
    <text evidence="3">The sequence shown here is derived from an EMBL/GenBank/DDBJ whole genome shotgun (WGS) entry which is preliminary data.</text>
</comment>
<dbReference type="Proteomes" id="UP000807850">
    <property type="component" value="Unassembled WGS sequence"/>
</dbReference>
<dbReference type="InterPro" id="IPR051910">
    <property type="entry name" value="ComF/GntX_DNA_util-trans"/>
</dbReference>
<protein>
    <submittedName>
        <fullName evidence="3">ComF family protein</fullName>
    </submittedName>
</protein>
<name>A0A9D6L7F7_UNCEI</name>
<feature type="domain" description="Double zinc ribbon" evidence="2">
    <location>
        <begin position="10"/>
        <end position="51"/>
    </location>
</feature>
<evidence type="ECO:0000313" key="3">
    <source>
        <dbReference type="EMBL" id="MBI3540313.1"/>
    </source>
</evidence>
<accession>A0A9D6L7F7</accession>
<dbReference type="InterPro" id="IPR044005">
    <property type="entry name" value="DZR_2"/>
</dbReference>
<dbReference type="EMBL" id="JACQAY010000284">
    <property type="protein sequence ID" value="MBI3540313.1"/>
    <property type="molecule type" value="Genomic_DNA"/>
</dbReference>
<dbReference type="Gene3D" id="3.40.50.2020">
    <property type="match status" value="1"/>
</dbReference>
<comment type="similarity">
    <text evidence="1">Belongs to the ComF/GntX family.</text>
</comment>
<evidence type="ECO:0000256" key="1">
    <source>
        <dbReference type="ARBA" id="ARBA00008007"/>
    </source>
</evidence>
<dbReference type="CDD" id="cd06223">
    <property type="entry name" value="PRTases_typeI"/>
    <property type="match status" value="1"/>
</dbReference>
<dbReference type="SUPFAM" id="SSF53271">
    <property type="entry name" value="PRTase-like"/>
    <property type="match status" value="1"/>
</dbReference>
<dbReference type="InterPro" id="IPR029057">
    <property type="entry name" value="PRTase-like"/>
</dbReference>
<dbReference type="PANTHER" id="PTHR47505:SF1">
    <property type="entry name" value="DNA UTILIZATION PROTEIN YHGH"/>
    <property type="match status" value="1"/>
</dbReference>
<dbReference type="Pfam" id="PF18912">
    <property type="entry name" value="DZR_2"/>
    <property type="match status" value="1"/>
</dbReference>
<evidence type="ECO:0000313" key="4">
    <source>
        <dbReference type="Proteomes" id="UP000807850"/>
    </source>
</evidence>
<reference evidence="3" key="1">
    <citation type="submission" date="2020-07" db="EMBL/GenBank/DDBJ databases">
        <title>Huge and variable diversity of episymbiotic CPR bacteria and DPANN archaea in groundwater ecosystems.</title>
        <authorList>
            <person name="He C.Y."/>
            <person name="Keren R."/>
            <person name="Whittaker M."/>
            <person name="Farag I.F."/>
            <person name="Doudna J."/>
            <person name="Cate J.H.D."/>
            <person name="Banfield J.F."/>
        </authorList>
    </citation>
    <scope>NUCLEOTIDE SEQUENCE</scope>
    <source>
        <strain evidence="3">NC_groundwater_928_Pr1_S-0.2um_72_17</strain>
    </source>
</reference>
<organism evidence="3 4">
    <name type="scientific">Eiseniibacteriota bacterium</name>
    <dbReference type="NCBI Taxonomy" id="2212470"/>
    <lineage>
        <taxon>Bacteria</taxon>
        <taxon>Candidatus Eiseniibacteriota</taxon>
    </lineage>
</organism>
<gene>
    <name evidence="3" type="ORF">HY076_08590</name>
</gene>
<dbReference type="PANTHER" id="PTHR47505">
    <property type="entry name" value="DNA UTILIZATION PROTEIN YHGH"/>
    <property type="match status" value="1"/>
</dbReference>
<dbReference type="InterPro" id="IPR000836">
    <property type="entry name" value="PRTase_dom"/>
</dbReference>
<dbReference type="AlphaFoldDB" id="A0A9D6L7F7"/>
<proteinExistence type="inferred from homology"/>
<evidence type="ECO:0000259" key="2">
    <source>
        <dbReference type="Pfam" id="PF18912"/>
    </source>
</evidence>